<evidence type="ECO:0000313" key="1">
    <source>
        <dbReference type="EMBL" id="TYK94075.1"/>
    </source>
</evidence>
<evidence type="ECO:0000313" key="2">
    <source>
        <dbReference type="Proteomes" id="UP000325300"/>
    </source>
</evidence>
<proteinExistence type="predicted"/>
<sequence>MICLLCQQFSPLPLRITDILFLKPQTTTLCQECQQGFQKISFTSCQACNAPSQSSPCSDCLEWKVKGYEVNHKSLYQYNAAMKAYFSQYKFQGDYLLRHVFAQELAQVIKKDYPDFTPVPVP</sequence>
<organism evidence="1 2">
    <name type="scientific">Streptococcus pyogenes</name>
    <dbReference type="NCBI Taxonomy" id="1314"/>
    <lineage>
        <taxon>Bacteria</taxon>
        <taxon>Bacillati</taxon>
        <taxon>Bacillota</taxon>
        <taxon>Bacilli</taxon>
        <taxon>Lactobacillales</taxon>
        <taxon>Streptococcaceae</taxon>
        <taxon>Streptococcus</taxon>
    </lineage>
</organism>
<dbReference type="Proteomes" id="UP000325300">
    <property type="component" value="Unassembled WGS sequence"/>
</dbReference>
<feature type="non-terminal residue" evidence="1">
    <location>
        <position position="122"/>
    </location>
</feature>
<name>A0A5S4TKE5_STRPY</name>
<dbReference type="PANTHER" id="PTHR47505">
    <property type="entry name" value="DNA UTILIZATION PROTEIN YHGH"/>
    <property type="match status" value="1"/>
</dbReference>
<dbReference type="EMBL" id="SJLI01000053">
    <property type="protein sequence ID" value="TYK94075.1"/>
    <property type="molecule type" value="Genomic_DNA"/>
</dbReference>
<dbReference type="AlphaFoldDB" id="A0A5S4TKE5"/>
<gene>
    <name evidence="1" type="ORF">E0F67_09185</name>
</gene>
<dbReference type="PANTHER" id="PTHR47505:SF1">
    <property type="entry name" value="DNA UTILIZATION PROTEIN YHGH"/>
    <property type="match status" value="1"/>
</dbReference>
<accession>A0A5S4TKE5</accession>
<dbReference type="InterPro" id="IPR051910">
    <property type="entry name" value="ComF/GntX_DNA_util-trans"/>
</dbReference>
<protein>
    <submittedName>
        <fullName evidence="1">ComF family protein</fullName>
    </submittedName>
</protein>
<reference evidence="1 2" key="1">
    <citation type="submission" date="2019-02" db="EMBL/GenBank/DDBJ databases">
        <title>Novel genomic isolates of S. pyogenes and S. dysgalactiae subsp. equisimilis associated to necrotising fasciitis (NSTI).</title>
        <authorList>
            <person name="Barrantes I."/>
        </authorList>
    </citation>
    <scope>NUCLEOTIDE SEQUENCE [LARGE SCALE GENOMIC DNA]</scope>
    <source>
        <strain evidence="1 2">SPY5003</strain>
    </source>
</reference>
<comment type="caution">
    <text evidence="1">The sequence shown here is derived from an EMBL/GenBank/DDBJ whole genome shotgun (WGS) entry which is preliminary data.</text>
</comment>